<organism evidence="8 9">
    <name type="scientific">Aplysia californica</name>
    <name type="common">California sea hare</name>
    <dbReference type="NCBI Taxonomy" id="6500"/>
    <lineage>
        <taxon>Eukaryota</taxon>
        <taxon>Metazoa</taxon>
        <taxon>Spiralia</taxon>
        <taxon>Lophotrochozoa</taxon>
        <taxon>Mollusca</taxon>
        <taxon>Gastropoda</taxon>
        <taxon>Heterobranchia</taxon>
        <taxon>Euthyneura</taxon>
        <taxon>Tectipleura</taxon>
        <taxon>Aplysiida</taxon>
        <taxon>Aplysioidea</taxon>
        <taxon>Aplysiidae</taxon>
        <taxon>Aplysia</taxon>
    </lineage>
</organism>
<evidence type="ECO:0000256" key="5">
    <source>
        <dbReference type="ARBA" id="ARBA00022917"/>
    </source>
</evidence>
<dbReference type="InterPro" id="IPR000640">
    <property type="entry name" value="EFG_V-like"/>
</dbReference>
<dbReference type="InterPro" id="IPR009000">
    <property type="entry name" value="Transl_B-barrel_sf"/>
</dbReference>
<dbReference type="PROSITE" id="PS00301">
    <property type="entry name" value="G_TR_1"/>
    <property type="match status" value="1"/>
</dbReference>
<dbReference type="SMART" id="SM00838">
    <property type="entry name" value="EFG_C"/>
    <property type="match status" value="1"/>
</dbReference>
<name>A0ABM1A9K3_APLCA</name>
<evidence type="ECO:0000256" key="1">
    <source>
        <dbReference type="ARBA" id="ARBA00004496"/>
    </source>
</evidence>
<dbReference type="PANTHER" id="PTHR42908:SF10">
    <property type="entry name" value="EUKARYOTIC TRANSLATION ELONGATION FACTOR 2"/>
    <property type="match status" value="1"/>
</dbReference>
<dbReference type="SUPFAM" id="SSF54980">
    <property type="entry name" value="EF-G C-terminal domain-like"/>
    <property type="match status" value="2"/>
</dbReference>
<dbReference type="SUPFAM" id="SSF54211">
    <property type="entry name" value="Ribosomal protein S5 domain 2-like"/>
    <property type="match status" value="1"/>
</dbReference>
<keyword evidence="4 9" id="KW-0251">Elongation factor</keyword>
<dbReference type="Pfam" id="PF14492">
    <property type="entry name" value="EFG_III"/>
    <property type="match status" value="1"/>
</dbReference>
<keyword evidence="5" id="KW-0648">Protein biosynthesis</keyword>
<dbReference type="Gene3D" id="2.40.30.10">
    <property type="entry name" value="Translation factors"/>
    <property type="match status" value="1"/>
</dbReference>
<dbReference type="InterPro" id="IPR000795">
    <property type="entry name" value="T_Tr_GTP-bd_dom"/>
</dbReference>
<dbReference type="InterPro" id="IPR027417">
    <property type="entry name" value="P-loop_NTPase"/>
</dbReference>
<evidence type="ECO:0000256" key="6">
    <source>
        <dbReference type="ARBA" id="ARBA00023134"/>
    </source>
</evidence>
<dbReference type="InterPro" id="IPR035647">
    <property type="entry name" value="EFG_III/V"/>
</dbReference>
<dbReference type="Gene3D" id="3.40.50.300">
    <property type="entry name" value="P-loop containing nucleotide triphosphate hydrolases"/>
    <property type="match status" value="1"/>
</dbReference>
<feature type="domain" description="Tr-type G" evidence="7">
    <location>
        <begin position="17"/>
        <end position="342"/>
    </location>
</feature>
<dbReference type="CDD" id="cd01681">
    <property type="entry name" value="aeEF2_snRNP_like_IV"/>
    <property type="match status" value="1"/>
</dbReference>
<comment type="subcellular location">
    <subcellularLocation>
        <location evidence="1">Cytoplasm</location>
    </subcellularLocation>
</comment>
<dbReference type="CDD" id="cd01885">
    <property type="entry name" value="EF2"/>
    <property type="match status" value="1"/>
</dbReference>
<evidence type="ECO:0000256" key="2">
    <source>
        <dbReference type="ARBA" id="ARBA00022490"/>
    </source>
</evidence>
<dbReference type="PANTHER" id="PTHR42908">
    <property type="entry name" value="TRANSLATION ELONGATION FACTOR-RELATED"/>
    <property type="match status" value="1"/>
</dbReference>
<keyword evidence="6" id="KW-0342">GTP-binding</keyword>
<dbReference type="SMART" id="SM00889">
    <property type="entry name" value="EFG_IV"/>
    <property type="match status" value="1"/>
</dbReference>
<dbReference type="Pfam" id="PF00679">
    <property type="entry name" value="EFG_C"/>
    <property type="match status" value="1"/>
</dbReference>
<dbReference type="NCBIfam" id="TIGR00231">
    <property type="entry name" value="small_GTP"/>
    <property type="match status" value="1"/>
</dbReference>
<dbReference type="RefSeq" id="XP_012943430.1">
    <property type="nucleotide sequence ID" value="XM_013087976.2"/>
</dbReference>
<dbReference type="Gene3D" id="3.30.70.870">
    <property type="entry name" value="Elongation Factor G (Translational Gtpase), domain 3"/>
    <property type="match status" value="1"/>
</dbReference>
<evidence type="ECO:0000256" key="3">
    <source>
        <dbReference type="ARBA" id="ARBA00022741"/>
    </source>
</evidence>
<dbReference type="InterPro" id="IPR005517">
    <property type="entry name" value="Transl_elong_EFG/EF2_IV"/>
</dbReference>
<dbReference type="InterPro" id="IPR031157">
    <property type="entry name" value="G_TR_CS"/>
</dbReference>
<sequence>MVQLSVEQLQHALRKRKNIRNIAVIAHVDHGKTTLTDSLLARAGVIASSQAGDKRATDTLKYEQEKGITIKSTAISLYYNLEDKDVEQLGSEGTGFLINLVDSPGHVDFSPEVTAALRVVDGAMVVVDCVSGVSVQTETVLRQALSERIKPVLMMNKLDRAVFEKALTAEEIYCTLRDVVGSVNALIGIYCEDDSPMGDLMMDPAKGNVSFGSGLHGWGFNLKQFARLYSSKFGIKEERLMRRLWGEHYFSPASRQWSKQPGEGRVRGFNHFVLDPLLKVLRAATAGEKDQTSELLSKLGYTLSASDLESEGKEFMRKAMKLWLPAADAMLDMIVTHLPSPVTAQAYRTELLYEGPLDDEAAVAMKECDPNGPLMMYVAKMIPAAEKGRFYAVGRVFSGTVSPGQKVRIMGPDYVPNAVKKRDLYVKNVPRTVLMMGGQVQSVDNAPCGNIIGLVGVDRYLQKTGTITTFEEAHNLKVMRFSVSPVMRVAVDVVHPQDLPKLVEGLRRLNKAEPLVQCTSEEGQHIVAGAGELHLDICLKDLEEEYAGVPIKRSEPVVKFCETVIQESDRVCLAKSSNKLNRVFMTAEPLPDGLSEEIENGELSLDMKERSSHLVDVYDFDPKESRKIWCFGPNNSGPNMLVDATQGVDTTVIRDAMCAGFQWATEEGVLCGETMRGVKFRLRDAMIHPDPAHRGGGQIIPTSRRALLASVMTASPALLEPVYLAETQCPVSVMGNVMSVLSRRRGVMVEQIHHAGAPLCTIKAHLPVHEAFGFSEELKSQTSGQAFPQCIFDHWQVMPGDPLTPGTKAGDVVAAVRQRKGLVVSLPRLDSLLDTL</sequence>
<evidence type="ECO:0000313" key="8">
    <source>
        <dbReference type="Proteomes" id="UP000694888"/>
    </source>
</evidence>
<keyword evidence="8" id="KW-1185">Reference proteome</keyword>
<dbReference type="PRINTS" id="PR00315">
    <property type="entry name" value="ELONGATNFCT"/>
</dbReference>
<dbReference type="GO" id="GO:0003746">
    <property type="term" value="F:translation elongation factor activity"/>
    <property type="evidence" value="ECO:0007669"/>
    <property type="project" value="UniProtKB-KW"/>
</dbReference>
<evidence type="ECO:0000313" key="9">
    <source>
        <dbReference type="RefSeq" id="XP_012943430.1"/>
    </source>
</evidence>
<keyword evidence="2" id="KW-0963">Cytoplasm</keyword>
<dbReference type="SUPFAM" id="SSF50447">
    <property type="entry name" value="Translation proteins"/>
    <property type="match status" value="1"/>
</dbReference>
<dbReference type="InterPro" id="IPR004161">
    <property type="entry name" value="EFTu-like_2"/>
</dbReference>
<dbReference type="CDD" id="cd16268">
    <property type="entry name" value="EF2_II"/>
    <property type="match status" value="1"/>
</dbReference>
<dbReference type="GeneID" id="101855596"/>
<dbReference type="Pfam" id="PF03764">
    <property type="entry name" value="EFG_IV"/>
    <property type="match status" value="1"/>
</dbReference>
<dbReference type="Proteomes" id="UP000694888">
    <property type="component" value="Unplaced"/>
</dbReference>
<gene>
    <name evidence="9" type="primary">LOC101855596</name>
</gene>
<dbReference type="Pfam" id="PF00009">
    <property type="entry name" value="GTP_EFTU"/>
    <property type="match status" value="1"/>
</dbReference>
<protein>
    <submittedName>
        <fullName evidence="9">Elongation factor 2</fullName>
    </submittedName>
</protein>
<dbReference type="InterPro" id="IPR014721">
    <property type="entry name" value="Ribsml_uS5_D2-typ_fold_subgr"/>
</dbReference>
<dbReference type="InterPro" id="IPR005225">
    <property type="entry name" value="Small_GTP-bd"/>
</dbReference>
<dbReference type="PROSITE" id="PS51722">
    <property type="entry name" value="G_TR_2"/>
    <property type="match status" value="1"/>
</dbReference>
<dbReference type="Gene3D" id="3.90.1430.10">
    <property type="entry name" value="Yeast translation eEF2 (G' domain)"/>
    <property type="match status" value="1"/>
</dbReference>
<dbReference type="CDD" id="cd16261">
    <property type="entry name" value="EF2_snRNP_III"/>
    <property type="match status" value="1"/>
</dbReference>
<accession>A0ABM1A9K3</accession>
<dbReference type="Gene3D" id="3.30.70.240">
    <property type="match status" value="1"/>
</dbReference>
<proteinExistence type="predicted"/>
<dbReference type="InterPro" id="IPR020568">
    <property type="entry name" value="Ribosomal_Su5_D2-typ_SF"/>
</dbReference>
<dbReference type="Gene3D" id="3.30.230.10">
    <property type="match status" value="1"/>
</dbReference>
<evidence type="ECO:0000259" key="7">
    <source>
        <dbReference type="PROSITE" id="PS51722"/>
    </source>
</evidence>
<dbReference type="InterPro" id="IPR041095">
    <property type="entry name" value="EFG_II"/>
</dbReference>
<dbReference type="Pfam" id="PF03144">
    <property type="entry name" value="GTP_EFTU_D2"/>
    <property type="match status" value="1"/>
</dbReference>
<dbReference type="SUPFAM" id="SSF52540">
    <property type="entry name" value="P-loop containing nucleoside triphosphate hydrolases"/>
    <property type="match status" value="1"/>
</dbReference>
<evidence type="ECO:0000256" key="4">
    <source>
        <dbReference type="ARBA" id="ARBA00022768"/>
    </source>
</evidence>
<reference evidence="9" key="1">
    <citation type="submission" date="2025-08" db="UniProtKB">
        <authorList>
            <consortium name="RefSeq"/>
        </authorList>
    </citation>
    <scope>IDENTIFICATION</scope>
</reference>
<keyword evidence="3" id="KW-0547">Nucleotide-binding</keyword>
<dbReference type="CDD" id="cd04096">
    <property type="entry name" value="eEF2_snRNP_like_C"/>
    <property type="match status" value="1"/>
</dbReference>